<dbReference type="PATRIC" id="fig|710421.3.peg.5950"/>
<proteinExistence type="predicted"/>
<geneLocation type="plasmid" evidence="1 2">
    <name>pMYCCH.02</name>
</geneLocation>
<name>I4BTG6_MYCCN</name>
<dbReference type="KEGG" id="mcb:Mycch_5969"/>
<dbReference type="Proteomes" id="UP000006057">
    <property type="component" value="Plasmid pMYCCH.02"/>
</dbReference>
<dbReference type="AlphaFoldDB" id="I4BTG6"/>
<gene>
    <name evidence="1" type="ordered locus">Mycch_5969</name>
</gene>
<evidence type="ECO:0000313" key="2">
    <source>
        <dbReference type="Proteomes" id="UP000006057"/>
    </source>
</evidence>
<keyword evidence="1" id="KW-0614">Plasmid</keyword>
<dbReference type="EMBL" id="CP003055">
    <property type="protein sequence ID" value="AFM20573.1"/>
    <property type="molecule type" value="Genomic_DNA"/>
</dbReference>
<accession>I4BTG6</accession>
<evidence type="ECO:0000313" key="1">
    <source>
        <dbReference type="EMBL" id="AFM20573.1"/>
    </source>
</evidence>
<organism evidence="1 2">
    <name type="scientific">Mycolicibacterium chubuense (strain NBB4)</name>
    <name type="common">Mycobacterium chubuense</name>
    <dbReference type="NCBI Taxonomy" id="710421"/>
    <lineage>
        <taxon>Bacteria</taxon>
        <taxon>Bacillati</taxon>
        <taxon>Actinomycetota</taxon>
        <taxon>Actinomycetes</taxon>
        <taxon>Mycobacteriales</taxon>
        <taxon>Mycobacteriaceae</taxon>
        <taxon>Mycolicibacterium</taxon>
    </lineage>
</organism>
<reference evidence="1 2" key="1">
    <citation type="submission" date="2012-06" db="EMBL/GenBank/DDBJ databases">
        <title>Complete sequence of plasmid 2 of Mycobacterium chubuense NBB4.</title>
        <authorList>
            <consortium name="US DOE Joint Genome Institute"/>
            <person name="Lucas S."/>
            <person name="Han J."/>
            <person name="Lapidus A."/>
            <person name="Cheng J.-F."/>
            <person name="Goodwin L."/>
            <person name="Pitluck S."/>
            <person name="Peters L."/>
            <person name="Mikhailova N."/>
            <person name="Teshima H."/>
            <person name="Detter J.C."/>
            <person name="Han C."/>
            <person name="Tapia R."/>
            <person name="Land M."/>
            <person name="Hauser L."/>
            <person name="Kyrpides N."/>
            <person name="Ivanova N."/>
            <person name="Pagani I."/>
            <person name="Mattes T."/>
            <person name="Holmes A."/>
            <person name="Rutledge P."/>
            <person name="Paulsen I."/>
            <person name="Coleman N."/>
            <person name="Woyke T."/>
        </authorList>
    </citation>
    <scope>NUCLEOTIDE SEQUENCE [LARGE SCALE GENOMIC DNA]</scope>
    <source>
        <strain evidence="1 2">NBB4</strain>
        <plasmid evidence="1 2">pMYCCH.02</plasmid>
    </source>
</reference>
<dbReference type="HOGENOM" id="CLU_175503_0_0_11"/>
<protein>
    <submittedName>
        <fullName evidence="1">Uncharacterized protein</fullName>
    </submittedName>
</protein>
<keyword evidence="2" id="KW-1185">Reference proteome</keyword>
<sequence>MMRHSWRQLRARRHPAPAYRVIDRLHVERSVNVTIEQISLTVSGWLAEIGTASPLAEELSQAVAAGDWQKVRRIAECLSVDVAEIAVR</sequence>